<dbReference type="EMBL" id="QOQW01000004">
    <property type="protein sequence ID" value="RCK80842.1"/>
    <property type="molecule type" value="Genomic_DNA"/>
</dbReference>
<comment type="caution">
    <text evidence="1">The sequence shown here is derived from an EMBL/GenBank/DDBJ whole genome shotgun (WGS) entry which is preliminary data.</text>
</comment>
<protein>
    <submittedName>
        <fullName evidence="1">Uncharacterized protein</fullName>
    </submittedName>
</protein>
<proteinExistence type="predicted"/>
<gene>
    <name evidence="1" type="ORF">OZSIB_2730</name>
</gene>
<organism evidence="1 2">
    <name type="scientific">Candidatus Ozemobacter sibiricus</name>
    <dbReference type="NCBI Taxonomy" id="2268124"/>
    <lineage>
        <taxon>Bacteria</taxon>
        <taxon>Candidatus Ozemobacteria</taxon>
        <taxon>Candidatus Ozemobacterales</taxon>
        <taxon>Candidatus Ozemobacteraceae</taxon>
        <taxon>Candidatus Ozemobacter</taxon>
    </lineage>
</organism>
<dbReference type="Proteomes" id="UP000252355">
    <property type="component" value="Unassembled WGS sequence"/>
</dbReference>
<dbReference type="AlphaFoldDB" id="A0A367ZU14"/>
<name>A0A367ZU14_9BACT</name>
<sequence>MDPTRQRLVDRLPPIDERARQSNLAMTNANFVFIGNEVSWARSARFSHFYRMALPAGTILRVTYHEGVFCGRLATRLCLWGDEEYLECPLPRDFASLVAGPFRRAVDVATNIDGQLVMTFTPGADYVCHGETSLDRLALARDLEILTAWPASDPTPQRAMNACAHGQIAEITPDPSSSFLERTFTVCVACGRVLARRGRCARDACDCRRHDADFRTVPVAVGG</sequence>
<evidence type="ECO:0000313" key="2">
    <source>
        <dbReference type="Proteomes" id="UP000252355"/>
    </source>
</evidence>
<evidence type="ECO:0000313" key="1">
    <source>
        <dbReference type="EMBL" id="RCK80842.1"/>
    </source>
</evidence>
<reference evidence="1 2" key="1">
    <citation type="submission" date="2018-05" db="EMBL/GenBank/DDBJ databases">
        <title>A metagenomic window into the 2 km-deep terrestrial subsurface aquifer revealed taxonomically and functionally diverse microbial community comprising novel uncultured bacterial lineages.</title>
        <authorList>
            <person name="Kadnikov V.V."/>
            <person name="Mardanov A.V."/>
            <person name="Beletsky A.V."/>
            <person name="Banks D."/>
            <person name="Pimenov N.V."/>
            <person name="Frank Y.A."/>
            <person name="Karnachuk O.V."/>
            <person name="Ravin N.V."/>
        </authorList>
    </citation>
    <scope>NUCLEOTIDE SEQUENCE [LARGE SCALE GENOMIC DNA]</scope>
    <source>
        <strain evidence="1">BY5</strain>
    </source>
</reference>
<accession>A0A367ZU14</accession>